<feature type="transmembrane region" description="Helical" evidence="7">
    <location>
        <begin position="267"/>
        <end position="286"/>
    </location>
</feature>
<keyword evidence="5 7" id="KW-1133">Transmembrane helix</keyword>
<proteinExistence type="inferred from homology"/>
<dbReference type="AlphaFoldDB" id="A0A1G2CBL1"/>
<feature type="transmembrane region" description="Helical" evidence="7">
    <location>
        <begin position="213"/>
        <end position="231"/>
    </location>
</feature>
<feature type="transmembrane region" description="Helical" evidence="7">
    <location>
        <begin position="54"/>
        <end position="74"/>
    </location>
</feature>
<feature type="transmembrane region" description="Helical" evidence="7">
    <location>
        <begin position="30"/>
        <end position="48"/>
    </location>
</feature>
<evidence type="ECO:0000313" key="10">
    <source>
        <dbReference type="EMBL" id="OGY98606.1"/>
    </source>
</evidence>
<dbReference type="PANTHER" id="PTHR42751">
    <property type="entry name" value="SODIUM/HYDROGEN EXCHANGER FAMILY/TRKA DOMAIN PROTEIN"/>
    <property type="match status" value="1"/>
</dbReference>
<feature type="transmembrane region" description="Helical" evidence="7">
    <location>
        <begin position="322"/>
        <end position="341"/>
    </location>
</feature>
<feature type="domain" description="Cation/H+ exchanger transmembrane" evidence="8">
    <location>
        <begin position="14"/>
        <end position="370"/>
    </location>
</feature>
<dbReference type="SUPFAM" id="SSF51735">
    <property type="entry name" value="NAD(P)-binding Rossmann-fold domains"/>
    <property type="match status" value="1"/>
</dbReference>
<dbReference type="Pfam" id="PF00999">
    <property type="entry name" value="Na_H_Exchanger"/>
    <property type="match status" value="1"/>
</dbReference>
<dbReference type="InterPro" id="IPR038770">
    <property type="entry name" value="Na+/solute_symporter_sf"/>
</dbReference>
<dbReference type="GO" id="GO:0015297">
    <property type="term" value="F:antiporter activity"/>
    <property type="evidence" value="ECO:0007669"/>
    <property type="project" value="InterPro"/>
</dbReference>
<dbReference type="InterPro" id="IPR003148">
    <property type="entry name" value="RCK_N"/>
</dbReference>
<comment type="caution">
    <text evidence="10">The sequence shown here is derived from an EMBL/GenBank/DDBJ whole genome shotgun (WGS) entry which is preliminary data.</text>
</comment>
<reference evidence="10 11" key="1">
    <citation type="journal article" date="2016" name="Nat. Commun.">
        <title>Thousands of microbial genomes shed light on interconnected biogeochemical processes in an aquifer system.</title>
        <authorList>
            <person name="Anantharaman K."/>
            <person name="Brown C.T."/>
            <person name="Hug L.A."/>
            <person name="Sharon I."/>
            <person name="Castelle C.J."/>
            <person name="Probst A.J."/>
            <person name="Thomas B.C."/>
            <person name="Singh A."/>
            <person name="Wilkins M.J."/>
            <person name="Karaoz U."/>
            <person name="Brodie E.L."/>
            <person name="Williams K.H."/>
            <person name="Hubbard S.S."/>
            <person name="Banfield J.F."/>
        </authorList>
    </citation>
    <scope>NUCLEOTIDE SEQUENCE [LARGE SCALE GENOMIC DNA]</scope>
</reference>
<dbReference type="Pfam" id="PF02254">
    <property type="entry name" value="TrkA_N"/>
    <property type="match status" value="1"/>
</dbReference>
<dbReference type="Gene3D" id="1.20.1530.20">
    <property type="match status" value="1"/>
</dbReference>
<dbReference type="Proteomes" id="UP000179059">
    <property type="component" value="Unassembled WGS sequence"/>
</dbReference>
<dbReference type="InterPro" id="IPR036291">
    <property type="entry name" value="NAD(P)-bd_dom_sf"/>
</dbReference>
<dbReference type="EMBL" id="MHKX01000005">
    <property type="protein sequence ID" value="OGY98606.1"/>
    <property type="molecule type" value="Genomic_DNA"/>
</dbReference>
<keyword evidence="6 7" id="KW-0472">Membrane</keyword>
<feature type="transmembrane region" description="Helical" evidence="7">
    <location>
        <begin position="147"/>
        <end position="168"/>
    </location>
</feature>
<dbReference type="GO" id="GO:1902600">
    <property type="term" value="P:proton transmembrane transport"/>
    <property type="evidence" value="ECO:0007669"/>
    <property type="project" value="InterPro"/>
</dbReference>
<feature type="domain" description="RCK N-terminal" evidence="9">
    <location>
        <begin position="407"/>
        <end position="520"/>
    </location>
</feature>
<gene>
    <name evidence="10" type="ORF">A2855_02025</name>
</gene>
<sequence>MQGILTQITALLGVTVGAALIAKFLRQPIIVAYIFAGIVAGPLFLNLVHGEREIFHIFSQLGVILLLFMIGLSLNFNYLRRIGKVAVAGGLAQVIFTGVIGMGILRAMGFAFMPALYLAVAITFSSTIIITKLLSDKKDTDSLYGRHTVGLMLVQDLVAVLLMVFLTAQGGSMTISSSLIRLALGGLVFIVGVTLLARYILPPILRRIADSKEFLFLFAIAWCFALAYAASRFGFSIEIGAVAAGLALGSSTYQPEISARITPLRDFFLIIFFVILGAEMSLAAASTVFLPSVILSLFILIGNPLILYVVYRLMKFSRRNSLMIGLTAAQVSEFGFVLLFIGRELGYVGESEIASFTMVALATIFVSSYLITHNGKIAGAVQNFLAKFSEENHPQREEKPPVYDAWVIGYHRIGWNIVQVLKEKKRSFAVIDFDPTVIEHLTKEGVPAYFLDVSDVGLLSELPLDRARLVISTIPDIQDQVTLLKHVRLHSAHTVIVANAPEAKFMRTLYEAGADYVMTPHLLGGKWIGHMISDGKASRAAFRKLKKEQQEEIRSGMPVQEL</sequence>
<feature type="transmembrane region" description="Helical" evidence="7">
    <location>
        <begin position="6"/>
        <end position="25"/>
    </location>
</feature>
<feature type="transmembrane region" description="Helical" evidence="7">
    <location>
        <begin position="292"/>
        <end position="310"/>
    </location>
</feature>
<dbReference type="InterPro" id="IPR006153">
    <property type="entry name" value="Cation/H_exchanger_TM"/>
</dbReference>
<dbReference type="STRING" id="1798647.A2855_02025"/>
<evidence type="ECO:0000256" key="3">
    <source>
        <dbReference type="ARBA" id="ARBA00022448"/>
    </source>
</evidence>
<keyword evidence="3" id="KW-0813">Transport</keyword>
<feature type="transmembrane region" description="Helical" evidence="7">
    <location>
        <begin position="353"/>
        <end position="372"/>
    </location>
</feature>
<comment type="subcellular location">
    <subcellularLocation>
        <location evidence="1">Membrane</location>
        <topology evidence="1">Multi-pass membrane protein</topology>
    </subcellularLocation>
</comment>
<evidence type="ECO:0000256" key="2">
    <source>
        <dbReference type="ARBA" id="ARBA00005551"/>
    </source>
</evidence>
<dbReference type="GO" id="GO:0006813">
    <property type="term" value="P:potassium ion transport"/>
    <property type="evidence" value="ECO:0007669"/>
    <property type="project" value="InterPro"/>
</dbReference>
<dbReference type="Gene3D" id="3.40.50.720">
    <property type="entry name" value="NAD(P)-binding Rossmann-like Domain"/>
    <property type="match status" value="1"/>
</dbReference>
<dbReference type="GO" id="GO:0016020">
    <property type="term" value="C:membrane"/>
    <property type="evidence" value="ECO:0007669"/>
    <property type="project" value="UniProtKB-SubCell"/>
</dbReference>
<feature type="transmembrane region" description="Helical" evidence="7">
    <location>
        <begin position="180"/>
        <end position="201"/>
    </location>
</feature>
<name>A0A1G2CBL1_9BACT</name>
<evidence type="ECO:0000256" key="6">
    <source>
        <dbReference type="ARBA" id="ARBA00023136"/>
    </source>
</evidence>
<evidence type="ECO:0000313" key="11">
    <source>
        <dbReference type="Proteomes" id="UP000179059"/>
    </source>
</evidence>
<dbReference type="PANTHER" id="PTHR42751:SF3">
    <property type="entry name" value="SODIUM_GLUTAMATE SYMPORTER"/>
    <property type="match status" value="1"/>
</dbReference>
<evidence type="ECO:0000256" key="1">
    <source>
        <dbReference type="ARBA" id="ARBA00004141"/>
    </source>
</evidence>
<keyword evidence="4 7" id="KW-0812">Transmembrane</keyword>
<feature type="transmembrane region" description="Helical" evidence="7">
    <location>
        <begin position="237"/>
        <end position="255"/>
    </location>
</feature>
<organism evidence="10 11">
    <name type="scientific">Candidatus Liptonbacteria bacterium RIFCSPHIGHO2_01_FULL_57_28</name>
    <dbReference type="NCBI Taxonomy" id="1798647"/>
    <lineage>
        <taxon>Bacteria</taxon>
        <taxon>Candidatus Liptoniibacteriota</taxon>
    </lineage>
</organism>
<evidence type="ECO:0000259" key="9">
    <source>
        <dbReference type="Pfam" id="PF02254"/>
    </source>
</evidence>
<feature type="transmembrane region" description="Helical" evidence="7">
    <location>
        <begin position="86"/>
        <end position="109"/>
    </location>
</feature>
<evidence type="ECO:0000256" key="4">
    <source>
        <dbReference type="ARBA" id="ARBA00022692"/>
    </source>
</evidence>
<comment type="similarity">
    <text evidence="2">Belongs to the monovalent cation:proton antiporter 2 (CPA2) transporter (TC 2.A.37) family.</text>
</comment>
<protein>
    <submittedName>
        <fullName evidence="10">Uncharacterized protein</fullName>
    </submittedName>
</protein>
<evidence type="ECO:0000256" key="5">
    <source>
        <dbReference type="ARBA" id="ARBA00022989"/>
    </source>
</evidence>
<accession>A0A1G2CBL1</accession>
<evidence type="ECO:0000256" key="7">
    <source>
        <dbReference type="SAM" id="Phobius"/>
    </source>
</evidence>
<feature type="transmembrane region" description="Helical" evidence="7">
    <location>
        <begin position="115"/>
        <end position="135"/>
    </location>
</feature>
<evidence type="ECO:0000259" key="8">
    <source>
        <dbReference type="Pfam" id="PF00999"/>
    </source>
</evidence>